<dbReference type="InterPro" id="IPR008972">
    <property type="entry name" value="Cupredoxin"/>
</dbReference>
<feature type="domain" description="EfeO-type cupredoxin-like" evidence="1">
    <location>
        <begin position="58"/>
        <end position="136"/>
    </location>
</feature>
<dbReference type="SUPFAM" id="SSF49503">
    <property type="entry name" value="Cupredoxins"/>
    <property type="match status" value="1"/>
</dbReference>
<dbReference type="RefSeq" id="WP_330799695.1">
    <property type="nucleotide sequence ID" value="NZ_JAZEWV010000037.1"/>
</dbReference>
<organism evidence="2 3">
    <name type="scientific">Actinacidiphila polyblastidii</name>
    <dbReference type="NCBI Taxonomy" id="3110430"/>
    <lineage>
        <taxon>Bacteria</taxon>
        <taxon>Bacillati</taxon>
        <taxon>Actinomycetota</taxon>
        <taxon>Actinomycetes</taxon>
        <taxon>Kitasatosporales</taxon>
        <taxon>Streptomycetaceae</taxon>
        <taxon>Actinacidiphila</taxon>
    </lineage>
</organism>
<proteinExistence type="predicted"/>
<dbReference type="Gene3D" id="2.60.40.420">
    <property type="entry name" value="Cupredoxins - blue copper proteins"/>
    <property type="match status" value="1"/>
</dbReference>
<dbReference type="PANTHER" id="PTHR36507:SF1">
    <property type="entry name" value="BLL1555 PROTEIN"/>
    <property type="match status" value="1"/>
</dbReference>
<reference evidence="2 3" key="1">
    <citation type="submission" date="2023-12" db="EMBL/GenBank/DDBJ databases">
        <title>Streptomyces sp. V4-01.</title>
        <authorList>
            <person name="Somphong A."/>
            <person name="Phongsopitanun W."/>
        </authorList>
    </citation>
    <scope>NUCLEOTIDE SEQUENCE [LARGE SCALE GENOMIC DNA]</scope>
    <source>
        <strain evidence="2 3">V4-01</strain>
    </source>
</reference>
<dbReference type="Pfam" id="PF13473">
    <property type="entry name" value="Cupredoxin_1"/>
    <property type="match status" value="1"/>
</dbReference>
<evidence type="ECO:0000313" key="3">
    <source>
        <dbReference type="Proteomes" id="UP001344658"/>
    </source>
</evidence>
<name>A0ABU7PJI8_9ACTN</name>
<dbReference type="PROSITE" id="PS51257">
    <property type="entry name" value="PROKAR_LIPOPROTEIN"/>
    <property type="match status" value="1"/>
</dbReference>
<sequence length="137" mass="13691">MKPATTRTRLPIRPRHLAGVVLAGALIGLTGCSSSSGGSGSTPAAASSSAPGAVGGGSTIVINSFAFSPATLTVHPGVLVTVKNQDSTAHTATDGSRFDTGSIAPGKSATFTTPKKPGTYSYICTIHQFMKGTLTVN</sequence>
<dbReference type="EMBL" id="JAZEWV010000037">
    <property type="protein sequence ID" value="MEE4545994.1"/>
    <property type="molecule type" value="Genomic_DNA"/>
</dbReference>
<evidence type="ECO:0000313" key="2">
    <source>
        <dbReference type="EMBL" id="MEE4545994.1"/>
    </source>
</evidence>
<protein>
    <submittedName>
        <fullName evidence="2">Cupredoxin domain-containing protein</fullName>
    </submittedName>
</protein>
<accession>A0ABU7PJI8</accession>
<dbReference type="Proteomes" id="UP001344658">
    <property type="component" value="Unassembled WGS sequence"/>
</dbReference>
<comment type="caution">
    <text evidence="2">The sequence shown here is derived from an EMBL/GenBank/DDBJ whole genome shotgun (WGS) entry which is preliminary data.</text>
</comment>
<dbReference type="PANTHER" id="PTHR36507">
    <property type="entry name" value="BLL1555 PROTEIN"/>
    <property type="match status" value="1"/>
</dbReference>
<dbReference type="InterPro" id="IPR028096">
    <property type="entry name" value="EfeO_Cupredoxin"/>
</dbReference>
<evidence type="ECO:0000259" key="1">
    <source>
        <dbReference type="Pfam" id="PF13473"/>
    </source>
</evidence>
<dbReference type="InterPro" id="IPR052721">
    <property type="entry name" value="ET_Amicyanin"/>
</dbReference>
<gene>
    <name evidence="2" type="ORF">V2S66_29000</name>
</gene>
<keyword evidence="3" id="KW-1185">Reference proteome</keyword>